<reference evidence="1 2" key="1">
    <citation type="submission" date="2020-08" db="EMBL/GenBank/DDBJ databases">
        <title>Genomic Encyclopedia of Type Strains, Phase IV (KMG-IV): sequencing the most valuable type-strain genomes for metagenomic binning, comparative biology and taxonomic classification.</title>
        <authorList>
            <person name="Goeker M."/>
        </authorList>
    </citation>
    <scope>NUCLEOTIDE SEQUENCE [LARGE SCALE GENOMIC DNA]</scope>
    <source>
        <strain evidence="1 2">DSM 100039</strain>
    </source>
</reference>
<protein>
    <submittedName>
        <fullName evidence="1">Uncharacterized protein</fullName>
    </submittedName>
</protein>
<dbReference type="RefSeq" id="WP_184873289.1">
    <property type="nucleotide sequence ID" value="NZ_JACHEF010000002.1"/>
</dbReference>
<dbReference type="Proteomes" id="UP000556329">
    <property type="component" value="Unassembled WGS sequence"/>
</dbReference>
<comment type="caution">
    <text evidence="1">The sequence shown here is derived from an EMBL/GenBank/DDBJ whole genome shotgun (WGS) entry which is preliminary data.</text>
</comment>
<gene>
    <name evidence="1" type="ORF">HNQ71_003054</name>
</gene>
<keyword evidence="2" id="KW-1185">Reference proteome</keyword>
<organism evidence="1 2">
    <name type="scientific">Mesorhizobium sangaii</name>
    <dbReference type="NCBI Taxonomy" id="505389"/>
    <lineage>
        <taxon>Bacteria</taxon>
        <taxon>Pseudomonadati</taxon>
        <taxon>Pseudomonadota</taxon>
        <taxon>Alphaproteobacteria</taxon>
        <taxon>Hyphomicrobiales</taxon>
        <taxon>Phyllobacteriaceae</taxon>
        <taxon>Mesorhizobium</taxon>
    </lineage>
</organism>
<evidence type="ECO:0000313" key="2">
    <source>
        <dbReference type="Proteomes" id="UP000556329"/>
    </source>
</evidence>
<accession>A0A841PJY5</accession>
<sequence>MEGDHSHSYWDGNDTKAFLKDAQQRALTTTIALTLVKHLIDVVNPDVVSMVTHTSNLPAPALRKFHQIAVVFAQNGYEAGEADPWNGHHIWMMTRGTQLANGR</sequence>
<dbReference type="EMBL" id="JACHEF010000002">
    <property type="protein sequence ID" value="MBB6410389.1"/>
    <property type="molecule type" value="Genomic_DNA"/>
</dbReference>
<dbReference type="AlphaFoldDB" id="A0A841PJY5"/>
<proteinExistence type="predicted"/>
<evidence type="ECO:0000313" key="1">
    <source>
        <dbReference type="EMBL" id="MBB6410389.1"/>
    </source>
</evidence>
<name>A0A841PJY5_9HYPH</name>